<dbReference type="EMBL" id="SJPO01000001">
    <property type="protein sequence ID" value="TWT85947.1"/>
    <property type="molecule type" value="Genomic_DNA"/>
</dbReference>
<evidence type="ECO:0000313" key="7">
    <source>
        <dbReference type="EMBL" id="TWT85947.1"/>
    </source>
</evidence>
<evidence type="ECO:0000256" key="4">
    <source>
        <dbReference type="ARBA" id="ARBA00023004"/>
    </source>
</evidence>
<evidence type="ECO:0000256" key="3">
    <source>
        <dbReference type="ARBA" id="ARBA00023002"/>
    </source>
</evidence>
<dbReference type="PRINTS" id="PR00368">
    <property type="entry name" value="FADPNR"/>
</dbReference>
<dbReference type="InterPro" id="IPR039650">
    <property type="entry name" value="HdrA-like"/>
</dbReference>
<protein>
    <recommendedName>
        <fullName evidence="9">FAD dependent oxidoreductase</fullName>
    </recommendedName>
</protein>
<organism evidence="7 8">
    <name type="scientific">Posidoniimonas polymericola</name>
    <dbReference type="NCBI Taxonomy" id="2528002"/>
    <lineage>
        <taxon>Bacteria</taxon>
        <taxon>Pseudomonadati</taxon>
        <taxon>Planctomycetota</taxon>
        <taxon>Planctomycetia</taxon>
        <taxon>Pirellulales</taxon>
        <taxon>Lacipirellulaceae</taxon>
        <taxon>Posidoniimonas</taxon>
    </lineage>
</organism>
<evidence type="ECO:0000256" key="6">
    <source>
        <dbReference type="SAM" id="MobiDB-lite"/>
    </source>
</evidence>
<dbReference type="AlphaFoldDB" id="A0A5C5ZFY3"/>
<keyword evidence="8" id="KW-1185">Reference proteome</keyword>
<feature type="region of interest" description="Disordered" evidence="6">
    <location>
        <begin position="554"/>
        <end position="574"/>
    </location>
</feature>
<name>A0A5C5ZFY3_9BACT</name>
<keyword evidence="2" id="KW-0479">Metal-binding</keyword>
<dbReference type="GO" id="GO:0016491">
    <property type="term" value="F:oxidoreductase activity"/>
    <property type="evidence" value="ECO:0007669"/>
    <property type="project" value="UniProtKB-KW"/>
</dbReference>
<dbReference type="OrthoDB" id="287984at2"/>
<gene>
    <name evidence="7" type="ORF">Pla123a_07540</name>
</gene>
<sequence length="574" mass="63126">MASIFCLGLGHQANAATSKSQEQSIQAEIVVYGGASGGVSAAVQAARMGRQVVLVSEYDHLGGMTSSGLGWSDIGNESILGGVCREFYHQVYLHYQQDEAWNIQPRARFANRGQGVPALNDRTELASVFEPKVAEAVFDKLVADAGVRLVFGRLDLRRGVDKRGARITALHLEDGRTVRGRVYIDASYEGDLLEAAGVSFATGREPNSAYGETSNGITGLEYGNQLVEGVDPYLAPGDPTSGLLPGVNPSRGGPIGSGDHRIQAYCYRMVLTDAPGNRAPIAKPAGYDAADYELLFRCIEAGQTSRFFKNDWMPNRKTDSNNASGISTDYIGANYGDDWNWATLNYAQREELASRHRDWQLGMLWTLQHHPRVPSSVRERCSKWGLAKDEFVDNQNWPYVIYIREARRMVSDFVMTERHCCGLEPVAHSIGMGAYTLDSHNVQRYVHDGMVKNEGDIQKRIQRPYSIPYQAIIPREPECDNLLVPWALSASHIAFGSIRMEPVFMVLGQSAATAAAIAVSDNIAVQQVPYQRLRERLERDGQFLSLPVNVAADNSDATGAKPPRGAVRKATERL</sequence>
<evidence type="ECO:0008006" key="9">
    <source>
        <dbReference type="Google" id="ProtNLM"/>
    </source>
</evidence>
<keyword evidence="4" id="KW-0408">Iron</keyword>
<dbReference type="InterPro" id="IPR036188">
    <property type="entry name" value="FAD/NAD-bd_sf"/>
</dbReference>
<dbReference type="PANTHER" id="PTHR43498:SF1">
    <property type="entry name" value="COB--COM HETERODISULFIDE REDUCTASE IRON-SULFUR SUBUNIT A"/>
    <property type="match status" value="1"/>
</dbReference>
<dbReference type="Pfam" id="PF12831">
    <property type="entry name" value="FAD_oxidored"/>
    <property type="match status" value="1"/>
</dbReference>
<reference evidence="7 8" key="1">
    <citation type="submission" date="2019-02" db="EMBL/GenBank/DDBJ databases">
        <title>Deep-cultivation of Planctomycetes and their phenomic and genomic characterization uncovers novel biology.</title>
        <authorList>
            <person name="Wiegand S."/>
            <person name="Jogler M."/>
            <person name="Boedeker C."/>
            <person name="Pinto D."/>
            <person name="Vollmers J."/>
            <person name="Rivas-Marin E."/>
            <person name="Kohn T."/>
            <person name="Peeters S.H."/>
            <person name="Heuer A."/>
            <person name="Rast P."/>
            <person name="Oberbeckmann S."/>
            <person name="Bunk B."/>
            <person name="Jeske O."/>
            <person name="Meyerdierks A."/>
            <person name="Storesund J.E."/>
            <person name="Kallscheuer N."/>
            <person name="Luecker S."/>
            <person name="Lage O.M."/>
            <person name="Pohl T."/>
            <person name="Merkel B.J."/>
            <person name="Hornburger P."/>
            <person name="Mueller R.-W."/>
            <person name="Bruemmer F."/>
            <person name="Labrenz M."/>
            <person name="Spormann A.M."/>
            <person name="Op Den Camp H."/>
            <person name="Overmann J."/>
            <person name="Amann R."/>
            <person name="Jetten M.S.M."/>
            <person name="Mascher T."/>
            <person name="Medema M.H."/>
            <person name="Devos D.P."/>
            <person name="Kaster A.-K."/>
            <person name="Ovreas L."/>
            <person name="Rohde M."/>
            <person name="Galperin M.Y."/>
            <person name="Jogler C."/>
        </authorList>
    </citation>
    <scope>NUCLEOTIDE SEQUENCE [LARGE SCALE GENOMIC DNA]</scope>
    <source>
        <strain evidence="7 8">Pla123a</strain>
    </source>
</reference>
<dbReference type="GO" id="GO:0046872">
    <property type="term" value="F:metal ion binding"/>
    <property type="evidence" value="ECO:0007669"/>
    <property type="project" value="UniProtKB-KW"/>
</dbReference>
<dbReference type="SUPFAM" id="SSF51905">
    <property type="entry name" value="FAD/NAD(P)-binding domain"/>
    <property type="match status" value="1"/>
</dbReference>
<keyword evidence="1" id="KW-0004">4Fe-4S</keyword>
<dbReference type="Proteomes" id="UP000318478">
    <property type="component" value="Unassembled WGS sequence"/>
</dbReference>
<evidence type="ECO:0000313" key="8">
    <source>
        <dbReference type="Proteomes" id="UP000318478"/>
    </source>
</evidence>
<dbReference type="GO" id="GO:0051539">
    <property type="term" value="F:4 iron, 4 sulfur cluster binding"/>
    <property type="evidence" value="ECO:0007669"/>
    <property type="project" value="UniProtKB-KW"/>
</dbReference>
<dbReference type="RefSeq" id="WP_146584165.1">
    <property type="nucleotide sequence ID" value="NZ_SJPO01000001.1"/>
</dbReference>
<keyword evidence="5" id="KW-0411">Iron-sulfur</keyword>
<dbReference type="Gene3D" id="3.40.50.720">
    <property type="entry name" value="NAD(P)-binding Rossmann-like Domain"/>
    <property type="match status" value="1"/>
</dbReference>
<evidence type="ECO:0000256" key="2">
    <source>
        <dbReference type="ARBA" id="ARBA00022723"/>
    </source>
</evidence>
<evidence type="ECO:0000256" key="5">
    <source>
        <dbReference type="ARBA" id="ARBA00023014"/>
    </source>
</evidence>
<comment type="caution">
    <text evidence="7">The sequence shown here is derived from an EMBL/GenBank/DDBJ whole genome shotgun (WGS) entry which is preliminary data.</text>
</comment>
<dbReference type="PANTHER" id="PTHR43498">
    <property type="entry name" value="FERREDOXIN:COB-COM HETERODISULFIDE REDUCTASE SUBUNIT A"/>
    <property type="match status" value="1"/>
</dbReference>
<accession>A0A5C5ZFY3</accession>
<keyword evidence="3" id="KW-0560">Oxidoreductase</keyword>
<evidence type="ECO:0000256" key="1">
    <source>
        <dbReference type="ARBA" id="ARBA00022485"/>
    </source>
</evidence>
<proteinExistence type="predicted"/>